<name>B8FUU2_DESHD</name>
<dbReference type="GO" id="GO:0000156">
    <property type="term" value="F:phosphorelay response regulator activity"/>
    <property type="evidence" value="ECO:0007669"/>
    <property type="project" value="TreeGrafter"/>
</dbReference>
<dbReference type="SMART" id="SM00862">
    <property type="entry name" value="Trans_reg_C"/>
    <property type="match status" value="1"/>
</dbReference>
<sequence>MFDDSLRSAIHLNTLEVGVFSPYVHKILIVEDDATIAEAIRKHIQSWGLEARCVEDFRNVLAEFAALDPQLVLLDIALPFYNGYHWCGEIRKVSQVPIMFISSAGDNMNIVMAMNMGGDDFIAKPFDLNVLTAKIQAILRRTYHFAGQVKILEHRGALLNTADASLTYQGQHIELTKNDYRILQALMENKGRVVSRDTLMQRLWETDSFVDENTLTVNMTRLRKKLEAAGLKDFIITKKGLGYLIE</sequence>
<dbReference type="GO" id="GO:0005829">
    <property type="term" value="C:cytosol"/>
    <property type="evidence" value="ECO:0007669"/>
    <property type="project" value="TreeGrafter"/>
</dbReference>
<evidence type="ECO:0000256" key="4">
    <source>
        <dbReference type="ARBA" id="ARBA00023163"/>
    </source>
</evidence>
<dbReference type="CDD" id="cd18159">
    <property type="entry name" value="REC_OmpR_NsrR-like"/>
    <property type="match status" value="1"/>
</dbReference>
<dbReference type="PROSITE" id="PS51755">
    <property type="entry name" value="OMPR_PHOB"/>
    <property type="match status" value="1"/>
</dbReference>
<dbReference type="Gene3D" id="3.40.50.2300">
    <property type="match status" value="1"/>
</dbReference>
<feature type="domain" description="OmpR/PhoB-type" evidence="9">
    <location>
        <begin position="149"/>
        <end position="246"/>
    </location>
</feature>
<dbReference type="PANTHER" id="PTHR48111">
    <property type="entry name" value="REGULATOR OF RPOS"/>
    <property type="match status" value="1"/>
</dbReference>
<accession>B8FUU2</accession>
<dbReference type="InterPro" id="IPR036388">
    <property type="entry name" value="WH-like_DNA-bd_sf"/>
</dbReference>
<dbReference type="InterPro" id="IPR001789">
    <property type="entry name" value="Sig_transdc_resp-reg_receiver"/>
</dbReference>
<keyword evidence="3 7" id="KW-0238">DNA-binding</keyword>
<reference evidence="10 11" key="1">
    <citation type="journal article" date="2012" name="BMC Microbiol.">
        <title>Genome sequence of Desulfitobacterium hafniense DCB-2, a Gram-positive anaerobe capable of dehalogenation and metal reduction.</title>
        <authorList>
            <person name="Kim S.H."/>
            <person name="Harzman C."/>
            <person name="Davis J.K."/>
            <person name="Hutcheson R."/>
            <person name="Broderick J.B."/>
            <person name="Marsh T.L."/>
            <person name="Tiedje J.M."/>
        </authorList>
    </citation>
    <scope>NUCLEOTIDE SEQUENCE [LARGE SCALE GENOMIC DNA]</scope>
    <source>
        <strain evidence="11">DSM 10664 / DCB-2</strain>
    </source>
</reference>
<dbReference type="KEGG" id="dhd:Dhaf_0521"/>
<feature type="modified residue" description="4-aspartylphosphate" evidence="6">
    <location>
        <position position="75"/>
    </location>
</feature>
<keyword evidence="6" id="KW-0597">Phosphoprotein</keyword>
<keyword evidence="2" id="KW-0805">Transcription regulation</keyword>
<dbReference type="GO" id="GO:0032993">
    <property type="term" value="C:protein-DNA complex"/>
    <property type="evidence" value="ECO:0007669"/>
    <property type="project" value="TreeGrafter"/>
</dbReference>
<dbReference type="PANTHER" id="PTHR48111:SF43">
    <property type="entry name" value="STAGE 0 SPORULATION PROTEIN A HOMOLOG"/>
    <property type="match status" value="1"/>
</dbReference>
<feature type="domain" description="Response regulatory" evidence="8">
    <location>
        <begin position="26"/>
        <end position="139"/>
    </location>
</feature>
<evidence type="ECO:0000313" key="11">
    <source>
        <dbReference type="Proteomes" id="UP000007726"/>
    </source>
</evidence>
<evidence type="ECO:0000256" key="2">
    <source>
        <dbReference type="ARBA" id="ARBA00023015"/>
    </source>
</evidence>
<dbReference type="AlphaFoldDB" id="B8FUU2"/>
<keyword evidence="4" id="KW-0804">Transcription</keyword>
<dbReference type="Pfam" id="PF00486">
    <property type="entry name" value="Trans_reg_C"/>
    <property type="match status" value="1"/>
</dbReference>
<dbReference type="SMART" id="SM00448">
    <property type="entry name" value="REC"/>
    <property type="match status" value="1"/>
</dbReference>
<dbReference type="InterPro" id="IPR039420">
    <property type="entry name" value="WalR-like"/>
</dbReference>
<organism evidence="10 11">
    <name type="scientific">Desulfitobacterium hafniense (strain DSM 10664 / DCB-2)</name>
    <dbReference type="NCBI Taxonomy" id="272564"/>
    <lineage>
        <taxon>Bacteria</taxon>
        <taxon>Bacillati</taxon>
        <taxon>Bacillota</taxon>
        <taxon>Clostridia</taxon>
        <taxon>Eubacteriales</taxon>
        <taxon>Desulfitobacteriaceae</taxon>
        <taxon>Desulfitobacterium</taxon>
    </lineage>
</organism>
<dbReference type="Pfam" id="PF00072">
    <property type="entry name" value="Response_reg"/>
    <property type="match status" value="1"/>
</dbReference>
<evidence type="ECO:0000313" key="10">
    <source>
        <dbReference type="EMBL" id="ACL18588.1"/>
    </source>
</evidence>
<evidence type="ECO:0000259" key="9">
    <source>
        <dbReference type="PROSITE" id="PS51755"/>
    </source>
</evidence>
<dbReference type="SUPFAM" id="SSF46894">
    <property type="entry name" value="C-terminal effector domain of the bipartite response regulators"/>
    <property type="match status" value="1"/>
</dbReference>
<gene>
    <name evidence="10" type="ordered locus">Dhaf_0521</name>
</gene>
<comment type="function">
    <text evidence="5">May play the central regulatory role in sporulation. It may be an element of the effector pathway responsible for the activation of sporulation genes in response to nutritional stress. Spo0A may act in concert with spo0H (a sigma factor) to control the expression of some genes that are critical to the sporulation process.</text>
</comment>
<feature type="DNA-binding region" description="OmpR/PhoB-type" evidence="7">
    <location>
        <begin position="149"/>
        <end position="246"/>
    </location>
</feature>
<protein>
    <recommendedName>
        <fullName evidence="1">Stage 0 sporulation protein A homolog</fullName>
    </recommendedName>
</protein>
<dbReference type="Proteomes" id="UP000007726">
    <property type="component" value="Chromosome"/>
</dbReference>
<dbReference type="GO" id="GO:0000976">
    <property type="term" value="F:transcription cis-regulatory region binding"/>
    <property type="evidence" value="ECO:0007669"/>
    <property type="project" value="TreeGrafter"/>
</dbReference>
<dbReference type="InterPro" id="IPR001867">
    <property type="entry name" value="OmpR/PhoB-type_DNA-bd"/>
</dbReference>
<evidence type="ECO:0000256" key="6">
    <source>
        <dbReference type="PROSITE-ProRule" id="PRU00169"/>
    </source>
</evidence>
<dbReference type="HOGENOM" id="CLU_000445_30_3_9"/>
<dbReference type="GO" id="GO:0006355">
    <property type="term" value="P:regulation of DNA-templated transcription"/>
    <property type="evidence" value="ECO:0007669"/>
    <property type="project" value="InterPro"/>
</dbReference>
<dbReference type="PROSITE" id="PS50110">
    <property type="entry name" value="RESPONSE_REGULATORY"/>
    <property type="match status" value="1"/>
</dbReference>
<dbReference type="EMBL" id="CP001336">
    <property type="protein sequence ID" value="ACL18588.1"/>
    <property type="molecule type" value="Genomic_DNA"/>
</dbReference>
<dbReference type="InterPro" id="IPR016032">
    <property type="entry name" value="Sig_transdc_resp-reg_C-effctor"/>
</dbReference>
<dbReference type="Gene3D" id="1.10.10.10">
    <property type="entry name" value="Winged helix-like DNA-binding domain superfamily/Winged helix DNA-binding domain"/>
    <property type="match status" value="1"/>
</dbReference>
<evidence type="ECO:0000256" key="5">
    <source>
        <dbReference type="ARBA" id="ARBA00024867"/>
    </source>
</evidence>
<dbReference type="SUPFAM" id="SSF52172">
    <property type="entry name" value="CheY-like"/>
    <property type="match status" value="1"/>
</dbReference>
<dbReference type="CDD" id="cd00383">
    <property type="entry name" value="trans_reg_C"/>
    <property type="match status" value="1"/>
</dbReference>
<dbReference type="InterPro" id="IPR011006">
    <property type="entry name" value="CheY-like_superfamily"/>
</dbReference>
<evidence type="ECO:0000256" key="1">
    <source>
        <dbReference type="ARBA" id="ARBA00018672"/>
    </source>
</evidence>
<evidence type="ECO:0000256" key="3">
    <source>
        <dbReference type="ARBA" id="ARBA00023125"/>
    </source>
</evidence>
<proteinExistence type="predicted"/>
<evidence type="ECO:0000256" key="7">
    <source>
        <dbReference type="PROSITE-ProRule" id="PRU01091"/>
    </source>
</evidence>
<evidence type="ECO:0000259" key="8">
    <source>
        <dbReference type="PROSITE" id="PS50110"/>
    </source>
</evidence>